<accession>A0A2U2MS64</accession>
<evidence type="ECO:0000313" key="1">
    <source>
        <dbReference type="EMBL" id="PWG59705.1"/>
    </source>
</evidence>
<dbReference type="Proteomes" id="UP000245753">
    <property type="component" value="Unassembled WGS sequence"/>
</dbReference>
<proteinExistence type="predicted"/>
<dbReference type="AlphaFoldDB" id="A0A2U2MS64"/>
<name>A0A2U2MS64_9BIFI</name>
<sequence>MSIIAQHFMFKRIEISVSAQYSIGRQRMRHTTSDIIAPSKHINRMAQIFIEVNTRSVRGIHGIHISRRIHIGNAQCHSRHNDLRSISLDGTIQPLYALLND</sequence>
<gene>
    <name evidence="1" type="ORF">DF200_06095</name>
</gene>
<organism evidence="1 2">
    <name type="scientific">Bifidobacterium catulorum</name>
    <dbReference type="NCBI Taxonomy" id="1630173"/>
    <lineage>
        <taxon>Bacteria</taxon>
        <taxon>Bacillati</taxon>
        <taxon>Actinomycetota</taxon>
        <taxon>Actinomycetes</taxon>
        <taxon>Bifidobacteriales</taxon>
        <taxon>Bifidobacteriaceae</taxon>
        <taxon>Bifidobacterium</taxon>
    </lineage>
</organism>
<reference evidence="1 2" key="1">
    <citation type="journal article" date="2018" name="Int. J. Syst. Evol. Microbiol.">
        <title>Bifidobacterium catulorum sp. nov., a novel taxon from the faeces of the baby common marmoset (Callithrix jacchus).</title>
        <authorList>
            <person name="Modesto M."/>
            <person name="Michelini S."/>
            <person name="Oki K."/>
            <person name="Biavati B."/>
            <person name="Watanabe K."/>
            <person name="Mattarelli P."/>
        </authorList>
    </citation>
    <scope>NUCLEOTIDE SEQUENCE [LARGE SCALE GENOMIC DNA]</scope>
    <source>
        <strain evidence="1 2">MRM 8.19</strain>
    </source>
</reference>
<evidence type="ECO:0000313" key="2">
    <source>
        <dbReference type="Proteomes" id="UP000245753"/>
    </source>
</evidence>
<dbReference type="EMBL" id="QFFN01000014">
    <property type="protein sequence ID" value="PWG59705.1"/>
    <property type="molecule type" value="Genomic_DNA"/>
</dbReference>
<protein>
    <submittedName>
        <fullName evidence="1">Uncharacterized protein</fullName>
    </submittedName>
</protein>
<keyword evidence="2" id="KW-1185">Reference proteome</keyword>
<comment type="caution">
    <text evidence="1">The sequence shown here is derived from an EMBL/GenBank/DDBJ whole genome shotgun (WGS) entry which is preliminary data.</text>
</comment>